<proteinExistence type="predicted"/>
<dbReference type="Proteomes" id="UP000252519">
    <property type="component" value="Unassembled WGS sequence"/>
</dbReference>
<gene>
    <name evidence="2" type="ORF">ANCCAN_16348</name>
</gene>
<dbReference type="AlphaFoldDB" id="A0A368G453"/>
<reference evidence="2 3" key="1">
    <citation type="submission" date="2014-10" db="EMBL/GenBank/DDBJ databases">
        <title>Draft genome of the hookworm Ancylostoma caninum.</title>
        <authorList>
            <person name="Mitreva M."/>
        </authorList>
    </citation>
    <scope>NUCLEOTIDE SEQUENCE [LARGE SCALE GENOMIC DNA]</scope>
    <source>
        <strain evidence="2 3">Baltimore</strain>
    </source>
</reference>
<dbReference type="EMBL" id="JOJR01000445">
    <property type="protein sequence ID" value="RCN37755.1"/>
    <property type="molecule type" value="Genomic_DNA"/>
</dbReference>
<organism evidence="2 3">
    <name type="scientific">Ancylostoma caninum</name>
    <name type="common">Dog hookworm</name>
    <dbReference type="NCBI Taxonomy" id="29170"/>
    <lineage>
        <taxon>Eukaryota</taxon>
        <taxon>Metazoa</taxon>
        <taxon>Ecdysozoa</taxon>
        <taxon>Nematoda</taxon>
        <taxon>Chromadorea</taxon>
        <taxon>Rhabditida</taxon>
        <taxon>Rhabditina</taxon>
        <taxon>Rhabditomorpha</taxon>
        <taxon>Strongyloidea</taxon>
        <taxon>Ancylostomatidae</taxon>
        <taxon>Ancylostomatinae</taxon>
        <taxon>Ancylostoma</taxon>
    </lineage>
</organism>
<feature type="chain" id="PRO_5016679954" description="Saposin B-type domain-containing protein" evidence="1">
    <location>
        <begin position="21"/>
        <end position="131"/>
    </location>
</feature>
<protein>
    <recommendedName>
        <fullName evidence="4">Saposin B-type domain-containing protein</fullName>
    </recommendedName>
</protein>
<sequence length="131" mass="15378">MNCLTLIAFLALCYLISVNGRNVRLPKRDAMCQIQCRLTLRLYSDKDTHYGDVEEVMGWCKGYYKISKKYKVVMDKKCPKICRDLISKVEKNAALKKALIKVCSKYFIRFLARKVFESYMKAKKSREQTLK</sequence>
<evidence type="ECO:0000313" key="3">
    <source>
        <dbReference type="Proteomes" id="UP000252519"/>
    </source>
</evidence>
<evidence type="ECO:0008006" key="4">
    <source>
        <dbReference type="Google" id="ProtNLM"/>
    </source>
</evidence>
<feature type="signal peptide" evidence="1">
    <location>
        <begin position="1"/>
        <end position="20"/>
    </location>
</feature>
<evidence type="ECO:0000313" key="2">
    <source>
        <dbReference type="EMBL" id="RCN37755.1"/>
    </source>
</evidence>
<keyword evidence="3" id="KW-1185">Reference proteome</keyword>
<accession>A0A368G453</accession>
<comment type="caution">
    <text evidence="2">The sequence shown here is derived from an EMBL/GenBank/DDBJ whole genome shotgun (WGS) entry which is preliminary data.</text>
</comment>
<evidence type="ECO:0000256" key="1">
    <source>
        <dbReference type="SAM" id="SignalP"/>
    </source>
</evidence>
<keyword evidence="1" id="KW-0732">Signal</keyword>
<name>A0A368G453_ANCCA</name>